<evidence type="ECO:0000256" key="1">
    <source>
        <dbReference type="SAM" id="MobiDB-lite"/>
    </source>
</evidence>
<protein>
    <submittedName>
        <fullName evidence="3">Uncharacterized protein</fullName>
    </submittedName>
</protein>
<organism evidence="3 4">
    <name type="scientific">Saccharopolyspora oryzae</name>
    <dbReference type="NCBI Taxonomy" id="2997343"/>
    <lineage>
        <taxon>Bacteria</taxon>
        <taxon>Bacillati</taxon>
        <taxon>Actinomycetota</taxon>
        <taxon>Actinomycetes</taxon>
        <taxon>Pseudonocardiales</taxon>
        <taxon>Pseudonocardiaceae</taxon>
        <taxon>Saccharopolyspora</taxon>
    </lineage>
</organism>
<name>A0ABT4UU99_9PSEU</name>
<accession>A0ABT4UU99</accession>
<dbReference type="Proteomes" id="UP001210380">
    <property type="component" value="Unassembled WGS sequence"/>
</dbReference>
<evidence type="ECO:0000313" key="3">
    <source>
        <dbReference type="EMBL" id="MDA3625304.1"/>
    </source>
</evidence>
<evidence type="ECO:0000256" key="2">
    <source>
        <dbReference type="SAM" id="Phobius"/>
    </source>
</evidence>
<sequence length="116" mass="13043">MSYRGHPRTRGGSTEVRARHRRNSPDSIVVHTGRARRSGRPGQTTLDISPDREVRRIRHVADPVFVDRSGRRRRVFRRFFLAASLVLVCLGLFLASAMLNSRTPAPPLPTTAQTNS</sequence>
<reference evidence="3 4" key="1">
    <citation type="submission" date="2022-11" db="EMBL/GenBank/DDBJ databases">
        <title>Draft genome sequence of Saccharopolyspora sp. WRP15-2 isolated from rhizosphere soils of wild rice in Thailand.</title>
        <authorList>
            <person name="Duangmal K."/>
            <person name="Kammanee S."/>
            <person name="Muangham S."/>
        </authorList>
    </citation>
    <scope>NUCLEOTIDE SEQUENCE [LARGE SCALE GENOMIC DNA]</scope>
    <source>
        <strain evidence="3 4">WRP15-2</strain>
    </source>
</reference>
<gene>
    <name evidence="3" type="ORF">OU415_07645</name>
</gene>
<keyword evidence="2" id="KW-0812">Transmembrane</keyword>
<dbReference type="EMBL" id="JAQGLA010000008">
    <property type="protein sequence ID" value="MDA3625304.1"/>
    <property type="molecule type" value="Genomic_DNA"/>
</dbReference>
<keyword evidence="2" id="KW-1133">Transmembrane helix</keyword>
<proteinExistence type="predicted"/>
<dbReference type="RefSeq" id="WP_270947883.1">
    <property type="nucleotide sequence ID" value="NZ_JAQGLA010000008.1"/>
</dbReference>
<keyword evidence="2" id="KW-0472">Membrane</keyword>
<feature type="transmembrane region" description="Helical" evidence="2">
    <location>
        <begin position="79"/>
        <end position="99"/>
    </location>
</feature>
<feature type="region of interest" description="Disordered" evidence="1">
    <location>
        <begin position="1"/>
        <end position="27"/>
    </location>
</feature>
<keyword evidence="4" id="KW-1185">Reference proteome</keyword>
<evidence type="ECO:0000313" key="4">
    <source>
        <dbReference type="Proteomes" id="UP001210380"/>
    </source>
</evidence>
<comment type="caution">
    <text evidence="3">The sequence shown here is derived from an EMBL/GenBank/DDBJ whole genome shotgun (WGS) entry which is preliminary data.</text>
</comment>